<dbReference type="PROSITE" id="PS51918">
    <property type="entry name" value="RADICAL_SAM"/>
    <property type="match status" value="1"/>
</dbReference>
<accession>A0A6N7J0V2</accession>
<dbReference type="SFLD" id="SFLDG01065">
    <property type="entry name" value="anaerobic_coproporphyrinogen-I"/>
    <property type="match status" value="1"/>
</dbReference>
<evidence type="ECO:0000313" key="11">
    <source>
        <dbReference type="EMBL" id="MQN01621.1"/>
    </source>
</evidence>
<comment type="subcellular location">
    <subcellularLocation>
        <location evidence="9">Cytoplasm</location>
    </subcellularLocation>
</comment>
<dbReference type="PANTHER" id="PTHR13932:SF5">
    <property type="entry name" value="RADICAL S-ADENOSYL METHIONINE DOMAIN-CONTAINING PROTEIN 1, MITOCHONDRIAL"/>
    <property type="match status" value="1"/>
</dbReference>
<dbReference type="GO" id="GO:0006779">
    <property type="term" value="P:porphyrin-containing compound biosynthetic process"/>
    <property type="evidence" value="ECO:0007669"/>
    <property type="project" value="InterPro"/>
</dbReference>
<dbReference type="GO" id="GO:0005737">
    <property type="term" value="C:cytoplasm"/>
    <property type="evidence" value="ECO:0007669"/>
    <property type="project" value="UniProtKB-SubCell"/>
</dbReference>
<reference evidence="11" key="1">
    <citation type="journal article" date="2020" name="Appl. Environ. Microbiol.">
        <title>Medium-Chain Fatty Acid Synthesis by 'Candidatus Weimeria bifida' gen. nov., sp. nov., and 'Candidatus Pseudoramibacter fermentans' sp. nov.</title>
        <authorList>
            <person name="Scarborough M.J."/>
            <person name="Myers K.S."/>
            <person name="Donohue T.J."/>
            <person name="Noguera D.R."/>
        </authorList>
    </citation>
    <scope>NUCLEOTIDE SEQUENCE</scope>
    <source>
        <strain evidence="11">LCO1.1</strain>
    </source>
</reference>
<evidence type="ECO:0000256" key="6">
    <source>
        <dbReference type="ARBA" id="ARBA00023004"/>
    </source>
</evidence>
<dbReference type="SFLD" id="SFLDF00288">
    <property type="entry name" value="HemN-like__clustered_with_nucl"/>
    <property type="match status" value="1"/>
</dbReference>
<feature type="domain" description="Radical SAM core" evidence="10">
    <location>
        <begin position="1"/>
        <end position="242"/>
    </location>
</feature>
<keyword evidence="5 9" id="KW-0479">Metal-binding</keyword>
<keyword evidence="4 9" id="KW-0949">S-adenosyl-L-methionine</keyword>
<dbReference type="GO" id="GO:0046872">
    <property type="term" value="F:metal ion binding"/>
    <property type="evidence" value="ECO:0007669"/>
    <property type="project" value="UniProtKB-UniRule"/>
</dbReference>
<evidence type="ECO:0000256" key="9">
    <source>
        <dbReference type="RuleBase" id="RU364116"/>
    </source>
</evidence>
<dbReference type="SFLD" id="SFLDS00029">
    <property type="entry name" value="Radical_SAM"/>
    <property type="match status" value="1"/>
</dbReference>
<keyword evidence="3 9" id="KW-0349">Heme</keyword>
<dbReference type="GO" id="GO:0004109">
    <property type="term" value="F:coproporphyrinogen oxidase activity"/>
    <property type="evidence" value="ECO:0007669"/>
    <property type="project" value="InterPro"/>
</dbReference>
<keyword evidence="12" id="KW-1185">Reference proteome</keyword>
<dbReference type="Proteomes" id="UP000460257">
    <property type="component" value="Unassembled WGS sequence"/>
</dbReference>
<organism evidence="11 12">
    <name type="scientific">Candidatus Weimeria bifida</name>
    <dbReference type="NCBI Taxonomy" id="2599074"/>
    <lineage>
        <taxon>Bacteria</taxon>
        <taxon>Bacillati</taxon>
        <taxon>Bacillota</taxon>
        <taxon>Clostridia</taxon>
        <taxon>Lachnospirales</taxon>
        <taxon>Lachnospiraceae</taxon>
        <taxon>Candidatus Weimeria</taxon>
    </lineage>
</organism>
<evidence type="ECO:0000256" key="1">
    <source>
        <dbReference type="ARBA" id="ARBA00006100"/>
    </source>
</evidence>
<dbReference type="InterPro" id="IPR058240">
    <property type="entry name" value="rSAM_sf"/>
</dbReference>
<name>A0A6N7J0V2_9FIRM</name>
<dbReference type="InterPro" id="IPR034505">
    <property type="entry name" value="Coproporphyrinogen-III_oxidase"/>
</dbReference>
<dbReference type="InterPro" id="IPR004559">
    <property type="entry name" value="HemW-like"/>
</dbReference>
<comment type="function">
    <text evidence="9">Probably acts as a heme chaperone, transferring heme to an unknown acceptor. Binds one molecule of heme per monomer, possibly covalently. Binds 1 [4Fe-4S] cluster. The cluster is coordinated with 3 cysteines and an exchangeable S-adenosyl-L-methionine.</text>
</comment>
<dbReference type="SMART" id="SM00729">
    <property type="entry name" value="Elp3"/>
    <property type="match status" value="1"/>
</dbReference>
<evidence type="ECO:0000256" key="7">
    <source>
        <dbReference type="ARBA" id="ARBA00023014"/>
    </source>
</evidence>
<dbReference type="NCBIfam" id="TIGR00539">
    <property type="entry name" value="hemN_rel"/>
    <property type="match status" value="1"/>
</dbReference>
<comment type="similarity">
    <text evidence="1">Belongs to the anaerobic coproporphyrinogen-III oxidase family. HemW subfamily.</text>
</comment>
<dbReference type="Pfam" id="PF06969">
    <property type="entry name" value="HemN_C"/>
    <property type="match status" value="1"/>
</dbReference>
<evidence type="ECO:0000256" key="2">
    <source>
        <dbReference type="ARBA" id="ARBA00017228"/>
    </source>
</evidence>
<comment type="caution">
    <text evidence="11">The sequence shown here is derived from an EMBL/GenBank/DDBJ whole genome shotgun (WGS) entry which is preliminary data.</text>
</comment>
<dbReference type="Pfam" id="PF04055">
    <property type="entry name" value="Radical_SAM"/>
    <property type="match status" value="1"/>
</dbReference>
<dbReference type="PANTHER" id="PTHR13932">
    <property type="entry name" value="COPROPORPHYRINIGEN III OXIDASE"/>
    <property type="match status" value="1"/>
</dbReference>
<evidence type="ECO:0000256" key="4">
    <source>
        <dbReference type="ARBA" id="ARBA00022691"/>
    </source>
</evidence>
<evidence type="ECO:0000313" key="12">
    <source>
        <dbReference type="Proteomes" id="UP000460257"/>
    </source>
</evidence>
<sequence length="419" mass="47843">MEDYRRFELYIHIPFCAKKCLYCDFLSGVFDTDTQRDYVNALCNELKFYSEKVFGTVSSIYIGGGTPSWINPDLIVLIMQTVKENFKVDPLAEISIEANPGTVVAEAANTYLSVGINRISLGLQSANDDELEELGRIHTFKRFLSTYEILRKAGFKNINVDLMSALPGQTPEKLLYTLNKVTSFRPEHISCYSLIIEPGTPFYEKYHEDAVRQERGEETKFLPNEDQAYELMKRSQMYLEKKGYHRYEISNYAREGKECVHNLGYWNRVPYLGVGIGAASLIPPGYLVREPEDPEETGGMGLEWRTTNIRDIYTYIEECSHLPIVPERVGYEDMATIGSIKQITRKAAMEEFMFLGMRQIAGIKKSYFKKSFGVAIEKIYGHEMTELEREGLLTEKGDTVALTDTGLDISNYALAKFIK</sequence>
<gene>
    <name evidence="11" type="primary">hemW</name>
    <name evidence="11" type="ORF">FRC54_06835</name>
</gene>
<dbReference type="InterPro" id="IPR007197">
    <property type="entry name" value="rSAM"/>
</dbReference>
<keyword evidence="6 9" id="KW-0408">Iron</keyword>
<dbReference type="EMBL" id="VOGC01000006">
    <property type="protein sequence ID" value="MQN01621.1"/>
    <property type="molecule type" value="Genomic_DNA"/>
</dbReference>
<dbReference type="AlphaFoldDB" id="A0A6N7J0V2"/>
<dbReference type="InterPro" id="IPR010723">
    <property type="entry name" value="HemN_C"/>
</dbReference>
<evidence type="ECO:0000256" key="3">
    <source>
        <dbReference type="ARBA" id="ARBA00022617"/>
    </source>
</evidence>
<dbReference type="GO" id="GO:0051539">
    <property type="term" value="F:4 iron, 4 sulfur cluster binding"/>
    <property type="evidence" value="ECO:0007669"/>
    <property type="project" value="UniProtKB-UniRule"/>
</dbReference>
<dbReference type="SUPFAM" id="SSF102114">
    <property type="entry name" value="Radical SAM enzymes"/>
    <property type="match status" value="1"/>
</dbReference>
<dbReference type="Gene3D" id="3.20.20.70">
    <property type="entry name" value="Aldolase class I"/>
    <property type="match status" value="1"/>
</dbReference>
<keyword evidence="9" id="KW-0963">Cytoplasm</keyword>
<keyword evidence="8 9" id="KW-0143">Chaperone</keyword>
<keyword evidence="9" id="KW-0004">4Fe-4S</keyword>
<dbReference type="InterPro" id="IPR013785">
    <property type="entry name" value="Aldolase_TIM"/>
</dbReference>
<protein>
    <recommendedName>
        <fullName evidence="2 9">Heme chaperone HemW</fullName>
    </recommendedName>
</protein>
<evidence type="ECO:0000256" key="5">
    <source>
        <dbReference type="ARBA" id="ARBA00022723"/>
    </source>
</evidence>
<dbReference type="SFLD" id="SFLDF00562">
    <property type="entry name" value="HemN-like__clustered_with_heat"/>
    <property type="match status" value="1"/>
</dbReference>
<keyword evidence="7 9" id="KW-0411">Iron-sulfur</keyword>
<proteinExistence type="inferred from homology"/>
<evidence type="ECO:0000256" key="8">
    <source>
        <dbReference type="ARBA" id="ARBA00023186"/>
    </source>
</evidence>
<dbReference type="CDD" id="cd01335">
    <property type="entry name" value="Radical_SAM"/>
    <property type="match status" value="1"/>
</dbReference>
<evidence type="ECO:0000259" key="10">
    <source>
        <dbReference type="PROSITE" id="PS51918"/>
    </source>
</evidence>
<dbReference type="InterPro" id="IPR006638">
    <property type="entry name" value="Elp3/MiaA/NifB-like_rSAM"/>
</dbReference>